<name>A0A3D9D7S4_9FLAO</name>
<feature type="domain" description="DUF218" evidence="2">
    <location>
        <begin position="39"/>
        <end position="161"/>
    </location>
</feature>
<evidence type="ECO:0000313" key="3">
    <source>
        <dbReference type="EMBL" id="REC74034.1"/>
    </source>
</evidence>
<dbReference type="EMBL" id="QNUH01000023">
    <property type="protein sequence ID" value="REC74034.1"/>
    <property type="molecule type" value="Genomic_DNA"/>
</dbReference>
<organism evidence="3 4">
    <name type="scientific">Chryseobacterium elymi</name>
    <dbReference type="NCBI Taxonomy" id="395936"/>
    <lineage>
        <taxon>Bacteria</taxon>
        <taxon>Pseudomonadati</taxon>
        <taxon>Bacteroidota</taxon>
        <taxon>Flavobacteriia</taxon>
        <taxon>Flavobacteriales</taxon>
        <taxon>Weeksellaceae</taxon>
        <taxon>Chryseobacterium group</taxon>
        <taxon>Chryseobacterium</taxon>
    </lineage>
</organism>
<gene>
    <name evidence="3" type="ORF">DRF60_18330</name>
</gene>
<comment type="caution">
    <text evidence="3">The sequence shown here is derived from an EMBL/GenBank/DDBJ whole genome shotgun (WGS) entry which is preliminary data.</text>
</comment>
<evidence type="ECO:0000313" key="4">
    <source>
        <dbReference type="Proteomes" id="UP000257030"/>
    </source>
</evidence>
<dbReference type="RefSeq" id="WP_116014193.1">
    <property type="nucleotide sequence ID" value="NZ_QNUH01000023.1"/>
</dbReference>
<dbReference type="InterPro" id="IPR014729">
    <property type="entry name" value="Rossmann-like_a/b/a_fold"/>
</dbReference>
<accession>A0A3D9D7S4</accession>
<dbReference type="PANTHER" id="PTHR30336">
    <property type="entry name" value="INNER MEMBRANE PROTEIN, PROBABLE PERMEASE"/>
    <property type="match status" value="1"/>
</dbReference>
<dbReference type="InterPro" id="IPR051599">
    <property type="entry name" value="Cell_Envelope_Assoc"/>
</dbReference>
<dbReference type="AlphaFoldDB" id="A0A3D9D7S4"/>
<reference evidence="3 4" key="1">
    <citation type="journal article" date="2010" name="Syst. Appl. Microbiol.">
        <title>Four new species of Chryseobacterium from the rhizosphere of coastal sand dune plants, Chryseobacterium elymi sp. nov., Chryseobacterium hagamense sp. nov., Chryseobacterium lathyri sp. nov. and Chryseobacterium rhizosphaerae sp. nov.</title>
        <authorList>
            <person name="Cho S.H."/>
            <person name="Lee K.S."/>
            <person name="Shin D.S."/>
            <person name="Han J.H."/>
            <person name="Park K.S."/>
            <person name="Lee C.H."/>
            <person name="Park K.H."/>
            <person name="Kim S.B."/>
        </authorList>
    </citation>
    <scope>NUCLEOTIDE SEQUENCE [LARGE SCALE GENOMIC DNA]</scope>
    <source>
        <strain evidence="3 4">KCTC 22547</strain>
    </source>
</reference>
<dbReference type="OrthoDB" id="9782395at2"/>
<dbReference type="Gene3D" id="3.40.50.620">
    <property type="entry name" value="HUPs"/>
    <property type="match status" value="1"/>
</dbReference>
<dbReference type="CDD" id="cd06259">
    <property type="entry name" value="YdcF-like"/>
    <property type="match status" value="1"/>
</dbReference>
<keyword evidence="1" id="KW-0472">Membrane</keyword>
<sequence>MNLPKKIFRSVFILGIIWFVIHSIYIIADGLQDTKQNADLAVVFGNTVNKDGTLSHRLKARLDESIELHRDQKVKAILVSGGFGKEGYWEGNEMRKYLIENKIPSDRIITDNYGDNTEKTVINSIKIADSLHYKSMISVSQYYHQTRIKKLFKKNHFDYISSSSPEYFEIRDIYSIFREFFAFYL</sequence>
<proteinExistence type="predicted"/>
<feature type="transmembrane region" description="Helical" evidence="1">
    <location>
        <begin position="7"/>
        <end position="28"/>
    </location>
</feature>
<keyword evidence="4" id="KW-1185">Reference proteome</keyword>
<evidence type="ECO:0000259" key="2">
    <source>
        <dbReference type="Pfam" id="PF02698"/>
    </source>
</evidence>
<protein>
    <submittedName>
        <fullName evidence="3">YdcF family protein</fullName>
    </submittedName>
</protein>
<keyword evidence="1" id="KW-1133">Transmembrane helix</keyword>
<dbReference type="Proteomes" id="UP000257030">
    <property type="component" value="Unassembled WGS sequence"/>
</dbReference>
<dbReference type="PANTHER" id="PTHR30336:SF20">
    <property type="entry name" value="DUF218 DOMAIN-CONTAINING PROTEIN"/>
    <property type="match status" value="1"/>
</dbReference>
<keyword evidence="1" id="KW-0812">Transmembrane</keyword>
<dbReference type="InterPro" id="IPR003848">
    <property type="entry name" value="DUF218"/>
</dbReference>
<evidence type="ECO:0000256" key="1">
    <source>
        <dbReference type="SAM" id="Phobius"/>
    </source>
</evidence>
<dbReference type="Pfam" id="PF02698">
    <property type="entry name" value="DUF218"/>
    <property type="match status" value="1"/>
</dbReference>
<dbReference type="GO" id="GO:0005886">
    <property type="term" value="C:plasma membrane"/>
    <property type="evidence" value="ECO:0007669"/>
    <property type="project" value="TreeGrafter"/>
</dbReference>